<comment type="subcellular location">
    <subcellularLocation>
        <location evidence="1">Cytoplasm</location>
    </subcellularLocation>
</comment>
<feature type="binding site" evidence="7">
    <location>
        <position position="137"/>
    </location>
    <ligand>
        <name>ATP</name>
        <dbReference type="ChEBI" id="CHEBI:30616"/>
    </ligand>
</feature>
<feature type="region of interest" description="Disordered" evidence="8">
    <location>
        <begin position="178"/>
        <end position="214"/>
    </location>
</feature>
<keyword evidence="6" id="KW-0143">Chaperone</keyword>
<evidence type="ECO:0000313" key="10">
    <source>
        <dbReference type="Proteomes" id="UP000324705"/>
    </source>
</evidence>
<evidence type="ECO:0000256" key="1">
    <source>
        <dbReference type="ARBA" id="ARBA00004496"/>
    </source>
</evidence>
<dbReference type="NCBIfam" id="NF003555">
    <property type="entry name" value="PRK05218.1"/>
    <property type="match status" value="1"/>
</dbReference>
<dbReference type="InterPro" id="IPR019805">
    <property type="entry name" value="Heat_shock_protein_90_CS"/>
</dbReference>
<dbReference type="Proteomes" id="UP000324705">
    <property type="component" value="Chromosome 5B"/>
</dbReference>
<dbReference type="PRINTS" id="PR00775">
    <property type="entry name" value="HEATSHOCK90"/>
</dbReference>
<dbReference type="FunFam" id="3.40.50.11260:FF:000001">
    <property type="entry name" value="Heat shock protein 90 alpha"/>
    <property type="match status" value="1"/>
</dbReference>
<gene>
    <name evidence="9" type="ORF">TRITD_5Bv1G146740</name>
</gene>
<dbReference type="FunFam" id="1.20.120.790:FF:000001">
    <property type="entry name" value="Heat shock protein 90 alpha"/>
    <property type="match status" value="1"/>
</dbReference>
<dbReference type="Gene3D" id="3.30.230.80">
    <property type="match status" value="1"/>
</dbReference>
<dbReference type="InterPro" id="IPR036890">
    <property type="entry name" value="HATPase_C_sf"/>
</dbReference>
<feature type="region of interest" description="Disordered" evidence="8">
    <location>
        <begin position="636"/>
        <end position="664"/>
    </location>
</feature>
<evidence type="ECO:0008006" key="11">
    <source>
        <dbReference type="Google" id="ProtNLM"/>
    </source>
</evidence>
<dbReference type="PROSITE" id="PS00298">
    <property type="entry name" value="HSP90"/>
    <property type="match status" value="1"/>
</dbReference>
<dbReference type="GO" id="GO:0005524">
    <property type="term" value="F:ATP binding"/>
    <property type="evidence" value="ECO:0007669"/>
    <property type="project" value="UniProtKB-KW"/>
</dbReference>
<dbReference type="Gene3D" id="1.20.120.790">
    <property type="entry name" value="Heat shock protein 90, C-terminal domain"/>
    <property type="match status" value="1"/>
</dbReference>
<dbReference type="Pfam" id="PF00183">
    <property type="entry name" value="HSP90"/>
    <property type="match status" value="1"/>
</dbReference>
<feature type="binding site" evidence="7">
    <location>
        <position position="94"/>
    </location>
    <ligand>
        <name>ATP</name>
        <dbReference type="ChEBI" id="CHEBI:30616"/>
    </ligand>
</feature>
<dbReference type="GO" id="GO:0051082">
    <property type="term" value="F:unfolded protein binding"/>
    <property type="evidence" value="ECO:0007669"/>
    <property type="project" value="InterPro"/>
</dbReference>
<keyword evidence="5 7" id="KW-0067">ATP-binding</keyword>
<dbReference type="InterPro" id="IPR020575">
    <property type="entry name" value="Hsp90_N"/>
</dbReference>
<dbReference type="Gene3D" id="3.40.50.11260">
    <property type="match status" value="1"/>
</dbReference>
<feature type="compositionally biased region" description="Acidic residues" evidence="8">
    <location>
        <begin position="636"/>
        <end position="655"/>
    </location>
</feature>
<dbReference type="GO" id="GO:0140662">
    <property type="term" value="F:ATP-dependent protein folding chaperone"/>
    <property type="evidence" value="ECO:0007669"/>
    <property type="project" value="InterPro"/>
</dbReference>
<evidence type="ECO:0000256" key="5">
    <source>
        <dbReference type="ARBA" id="ARBA00022840"/>
    </source>
</evidence>
<dbReference type="PANTHER" id="PTHR11528">
    <property type="entry name" value="HEAT SHOCK PROTEIN 90 FAMILY MEMBER"/>
    <property type="match status" value="1"/>
</dbReference>
<organism evidence="9 10">
    <name type="scientific">Triticum turgidum subsp. durum</name>
    <name type="common">Durum wheat</name>
    <name type="synonym">Triticum durum</name>
    <dbReference type="NCBI Taxonomy" id="4567"/>
    <lineage>
        <taxon>Eukaryota</taxon>
        <taxon>Viridiplantae</taxon>
        <taxon>Streptophyta</taxon>
        <taxon>Embryophyta</taxon>
        <taxon>Tracheophyta</taxon>
        <taxon>Spermatophyta</taxon>
        <taxon>Magnoliopsida</taxon>
        <taxon>Liliopsida</taxon>
        <taxon>Poales</taxon>
        <taxon>Poaceae</taxon>
        <taxon>BOP clade</taxon>
        <taxon>Pooideae</taxon>
        <taxon>Triticodae</taxon>
        <taxon>Triticeae</taxon>
        <taxon>Triticinae</taxon>
        <taxon>Triticum</taxon>
    </lineage>
</organism>
<protein>
    <recommendedName>
        <fullName evidence="11">Heat shock protein 90</fullName>
    </recommendedName>
</protein>
<feature type="binding site" evidence="7">
    <location>
        <position position="81"/>
    </location>
    <ligand>
        <name>ATP</name>
        <dbReference type="ChEBI" id="CHEBI:30616"/>
    </ligand>
</feature>
<dbReference type="EMBL" id="LT934120">
    <property type="protein sequence ID" value="VAI33602.1"/>
    <property type="molecule type" value="Genomic_DNA"/>
</dbReference>
<evidence type="ECO:0000313" key="9">
    <source>
        <dbReference type="EMBL" id="VAI33602.1"/>
    </source>
</evidence>
<dbReference type="HAMAP" id="MF_00505">
    <property type="entry name" value="HSP90"/>
    <property type="match status" value="1"/>
</dbReference>
<feature type="binding site" evidence="7">
    <location>
        <position position="39"/>
    </location>
    <ligand>
        <name>ATP</name>
        <dbReference type="ChEBI" id="CHEBI:30616"/>
    </ligand>
</feature>
<evidence type="ECO:0000256" key="8">
    <source>
        <dbReference type="SAM" id="MobiDB-lite"/>
    </source>
</evidence>
<comment type="similarity">
    <text evidence="2">Belongs to the heat shock protein 90 family.</text>
</comment>
<dbReference type="FunFam" id="3.30.230.80:FF:000001">
    <property type="entry name" value="Heat shock protein 90 alpha"/>
    <property type="match status" value="1"/>
</dbReference>
<reference evidence="9 10" key="1">
    <citation type="submission" date="2017-09" db="EMBL/GenBank/DDBJ databases">
        <authorList>
            <consortium name="International Durum Wheat Genome Sequencing Consortium (IDWGSC)"/>
            <person name="Milanesi L."/>
        </authorList>
    </citation>
    <scope>NUCLEOTIDE SEQUENCE [LARGE SCALE GENOMIC DNA]</scope>
    <source>
        <strain evidence="10">cv. Svevo</strain>
    </source>
</reference>
<dbReference type="SUPFAM" id="SSF54211">
    <property type="entry name" value="Ribosomal protein S5 domain 2-like"/>
    <property type="match status" value="1"/>
</dbReference>
<feature type="compositionally biased region" description="Basic and acidic residues" evidence="8">
    <location>
        <begin position="192"/>
        <end position="201"/>
    </location>
</feature>
<accession>A0A9R0XBE8</accession>
<name>A0A9R0XBE8_TRITD</name>
<feature type="binding site" evidence="7">
    <location>
        <position position="35"/>
    </location>
    <ligand>
        <name>ATP</name>
        <dbReference type="ChEBI" id="CHEBI:30616"/>
    </ligand>
</feature>
<dbReference type="PIRSF" id="PIRSF002583">
    <property type="entry name" value="Hsp90"/>
    <property type="match status" value="1"/>
</dbReference>
<dbReference type="SUPFAM" id="SSF110942">
    <property type="entry name" value="HSP90 C-terminal domain"/>
    <property type="match status" value="1"/>
</dbReference>
<dbReference type="CDD" id="cd16927">
    <property type="entry name" value="HATPase_Hsp90-like"/>
    <property type="match status" value="1"/>
</dbReference>
<dbReference type="AlphaFoldDB" id="A0A9R0XBE8"/>
<evidence type="ECO:0000256" key="3">
    <source>
        <dbReference type="ARBA" id="ARBA00022490"/>
    </source>
</evidence>
<evidence type="ECO:0000256" key="2">
    <source>
        <dbReference type="ARBA" id="ARBA00008239"/>
    </source>
</evidence>
<evidence type="ECO:0000256" key="6">
    <source>
        <dbReference type="ARBA" id="ARBA00023186"/>
    </source>
</evidence>
<sequence length="664" mass="76761">MATETETFAFQAEINQLLSLIINTFYSNKEIFLRELISNSSDALDKIRFESLTDKSKLDAQPELFIHIIPDKATNTLTIVDSGIGMTKSDLVNNLVAERVVVTTKHNDDEQYVWESQAGGSFTVTRDTSGEQLGRGTKMVLYLKDDQMEYLEERRIKDLVKKHSEFISYPISLWTEKTTEKEISDDEDEEEKKDTEEGKVEDVDEEKEEKEKKKKKIKEVSHEWNLVNKQKPIWMRKPEEINKEEYAAFYKSLTNDWEEHLAVKHFSVEGQLEFKAVLFVPKRAPFDLFDNKKKANNIKLYVRRVFIMDNCEELIPEYLSFVKGIVDSEDLPLNISRETLQQNKILKVIRKNLVKKCIELFFEIAENKEDYNKFYEAFSKNLKLGIHEDSQNRTKIAELLRYHSTKSGDELTSLKDYVTRMKEGQNEIYYITGESKKAVENSPFLEKLKKKGYEVIYMVDAIDEYAIGQLKEFEGKKLVSATKEGLKLDESEDEKKKQEELKEKFEGLCKVIKEVLGDKVEKVIVSDRVVDSPCCLVTGEYGWTANMERIMKAQALRDSSMAGYMSSKKTMEINPENAIMDELRKRADADKNDKSVKDLVMLLFETSLLTSGFSLEDPNTFGTRIHRMLKLGLSIDEDDEAPENDTDMPPLEDDAGESKMEEVD</sequence>
<dbReference type="Gramene" id="TRITD5Bv1G146740.35">
    <property type="protein sequence ID" value="TRITD5Bv1G146740.35"/>
    <property type="gene ID" value="TRITD5Bv1G146740"/>
</dbReference>
<evidence type="ECO:0000256" key="7">
    <source>
        <dbReference type="PIRSR" id="PIRSR002583-1"/>
    </source>
</evidence>
<dbReference type="InterPro" id="IPR020568">
    <property type="entry name" value="Ribosomal_Su5_D2-typ_SF"/>
</dbReference>
<dbReference type="InterPro" id="IPR001404">
    <property type="entry name" value="Hsp90_fam"/>
</dbReference>
<feature type="binding site" evidence="7">
    <location>
        <position position="86"/>
    </location>
    <ligand>
        <name>ATP</name>
        <dbReference type="ChEBI" id="CHEBI:30616"/>
    </ligand>
</feature>
<dbReference type="GO" id="GO:0016887">
    <property type="term" value="F:ATP hydrolysis activity"/>
    <property type="evidence" value="ECO:0007669"/>
    <property type="project" value="InterPro"/>
</dbReference>
<keyword evidence="3" id="KW-0963">Cytoplasm</keyword>
<keyword evidence="4 7" id="KW-0547">Nucleotide-binding</keyword>
<dbReference type="SUPFAM" id="SSF55874">
    <property type="entry name" value="ATPase domain of HSP90 chaperone/DNA topoisomerase II/histidine kinase"/>
    <property type="match status" value="1"/>
</dbReference>
<proteinExistence type="inferred from homology"/>
<dbReference type="GO" id="GO:0005737">
    <property type="term" value="C:cytoplasm"/>
    <property type="evidence" value="ECO:0007669"/>
    <property type="project" value="UniProtKB-SubCell"/>
</dbReference>
<keyword evidence="10" id="KW-1185">Reference proteome</keyword>
<evidence type="ECO:0000256" key="4">
    <source>
        <dbReference type="ARBA" id="ARBA00022741"/>
    </source>
</evidence>
<dbReference type="InterPro" id="IPR037196">
    <property type="entry name" value="HSP90_C"/>
</dbReference>
<dbReference type="Gene3D" id="3.30.565.10">
    <property type="entry name" value="Histidine kinase-like ATPase, C-terminal domain"/>
    <property type="match status" value="2"/>
</dbReference>
<feature type="binding site" evidence="7">
    <location>
        <position position="337"/>
    </location>
    <ligand>
        <name>ATP</name>
        <dbReference type="ChEBI" id="CHEBI:30616"/>
    </ligand>
</feature>